<protein>
    <recommendedName>
        <fullName evidence="5">Transmembrane protein</fullName>
    </recommendedName>
</protein>
<dbReference type="OrthoDB" id="10450914at2759"/>
<keyword evidence="4" id="KW-1185">Reference proteome</keyword>
<feature type="region of interest" description="Disordered" evidence="1">
    <location>
        <begin position="77"/>
        <end position="105"/>
    </location>
</feature>
<reference evidence="3" key="1">
    <citation type="submission" date="2013-10" db="EMBL/GenBank/DDBJ databases">
        <title>Genomic analysis of the causative agents of coccidiosis in chickens.</title>
        <authorList>
            <person name="Reid A.J."/>
            <person name="Blake D."/>
            <person name="Billington K."/>
            <person name="Browne H."/>
            <person name="Dunn M."/>
            <person name="Hung S."/>
            <person name="Kawahara F."/>
            <person name="Miranda-Saavedra D."/>
            <person name="Mourier T."/>
            <person name="Nagra H."/>
            <person name="Otto T.D."/>
            <person name="Rawlings N."/>
            <person name="Sanchez A."/>
            <person name="Sanders M."/>
            <person name="Subramaniam C."/>
            <person name="Tay Y."/>
            <person name="Dear P."/>
            <person name="Doerig C."/>
            <person name="Gruber A."/>
            <person name="Parkinson J."/>
            <person name="Shirley M."/>
            <person name="Wan K.L."/>
            <person name="Berriman M."/>
            <person name="Tomley F."/>
            <person name="Pain A."/>
        </authorList>
    </citation>
    <scope>NUCLEOTIDE SEQUENCE [LARGE SCALE GENOMIC DNA]</scope>
    <source>
        <strain evidence="3">Houghton</strain>
    </source>
</reference>
<evidence type="ECO:0008006" key="5">
    <source>
        <dbReference type="Google" id="ProtNLM"/>
    </source>
</evidence>
<evidence type="ECO:0000256" key="2">
    <source>
        <dbReference type="SAM" id="Phobius"/>
    </source>
</evidence>
<feature type="compositionally biased region" description="Basic and acidic residues" evidence="1">
    <location>
        <begin position="78"/>
        <end position="90"/>
    </location>
</feature>
<dbReference type="EMBL" id="HG675701">
    <property type="protein sequence ID" value="CDJ42207.1"/>
    <property type="molecule type" value="Genomic_DNA"/>
</dbReference>
<sequence>MTGAILAEMLYASDNALIESALPDSGTLRRAKKKQREAKTLAVRVLSSLVLLGALALLIARCALHIENKKRSGIASRRLSDHHLRSHDSSEPSTSSPSSDPEFHLPSYEEACTHQHAISVADEETEGGEGDRLPSYEEACSQSPPGSSGCVVDRQRASYRVSYNISKICRVKFLLKGQRNSVQYLWAYIILLIFSKRVLTKAGQMRVYVPFRET</sequence>
<dbReference type="Pfam" id="PF15345">
    <property type="entry name" value="TMEM51"/>
    <property type="match status" value="1"/>
</dbReference>
<feature type="transmembrane region" description="Helical" evidence="2">
    <location>
        <begin position="41"/>
        <end position="60"/>
    </location>
</feature>
<evidence type="ECO:0000256" key="1">
    <source>
        <dbReference type="SAM" id="MobiDB-lite"/>
    </source>
</evidence>
<proteinExistence type="predicted"/>
<accession>U6KVN7</accession>
<feature type="compositionally biased region" description="Low complexity" evidence="1">
    <location>
        <begin position="91"/>
        <end position="100"/>
    </location>
</feature>
<dbReference type="VEuPathDB" id="ToxoDB:ETH_00014355"/>
<reference evidence="3" key="2">
    <citation type="submission" date="2013-10" db="EMBL/GenBank/DDBJ databases">
        <authorList>
            <person name="Aslett M."/>
        </authorList>
    </citation>
    <scope>NUCLEOTIDE SEQUENCE [LARGE SCALE GENOMIC DNA]</scope>
    <source>
        <strain evidence="3">Houghton</strain>
    </source>
</reference>
<dbReference type="RefSeq" id="XP_013232957.1">
    <property type="nucleotide sequence ID" value="XM_013377503.1"/>
</dbReference>
<keyword evidence="2" id="KW-1133">Transmembrane helix</keyword>
<dbReference type="AlphaFoldDB" id="U6KVN7"/>
<name>U6KVN7_EIMTE</name>
<evidence type="ECO:0000313" key="3">
    <source>
        <dbReference type="EMBL" id="CDJ42207.1"/>
    </source>
</evidence>
<dbReference type="GeneID" id="25252028"/>
<feature type="region of interest" description="Disordered" evidence="1">
    <location>
        <begin position="121"/>
        <end position="150"/>
    </location>
</feature>
<dbReference type="Proteomes" id="UP000030747">
    <property type="component" value="Unassembled WGS sequence"/>
</dbReference>
<evidence type="ECO:0000313" key="4">
    <source>
        <dbReference type="Proteomes" id="UP000030747"/>
    </source>
</evidence>
<dbReference type="VEuPathDB" id="ToxoDB:ETH2_0515500"/>
<gene>
    <name evidence="3" type="ORF">ETH_00014355</name>
</gene>
<keyword evidence="2" id="KW-0472">Membrane</keyword>
<keyword evidence="2" id="KW-0812">Transmembrane</keyword>
<organism evidence="3 4">
    <name type="scientific">Eimeria tenella</name>
    <name type="common">Coccidian parasite</name>
    <dbReference type="NCBI Taxonomy" id="5802"/>
    <lineage>
        <taxon>Eukaryota</taxon>
        <taxon>Sar</taxon>
        <taxon>Alveolata</taxon>
        <taxon>Apicomplexa</taxon>
        <taxon>Conoidasida</taxon>
        <taxon>Coccidia</taxon>
        <taxon>Eucoccidiorida</taxon>
        <taxon>Eimeriorina</taxon>
        <taxon>Eimeriidae</taxon>
        <taxon>Eimeria</taxon>
    </lineage>
</organism>